<dbReference type="AlphaFoldDB" id="A0AAV2I233"/>
<name>A0AAV2I233_LYMST</name>
<gene>
    <name evidence="4" type="ORF">GSLYS_00013638001</name>
</gene>
<feature type="region of interest" description="Disordered" evidence="1">
    <location>
        <begin position="684"/>
        <end position="737"/>
    </location>
</feature>
<keyword evidence="2" id="KW-0472">Membrane</keyword>
<comment type="caution">
    <text evidence="4">The sequence shown here is derived from an EMBL/GenBank/DDBJ whole genome shotgun (WGS) entry which is preliminary data.</text>
</comment>
<evidence type="ECO:0000313" key="4">
    <source>
        <dbReference type="EMBL" id="CAL1539905.1"/>
    </source>
</evidence>
<feature type="compositionally biased region" description="Basic residues" evidence="1">
    <location>
        <begin position="368"/>
        <end position="381"/>
    </location>
</feature>
<accession>A0AAV2I233</accession>
<feature type="compositionally biased region" description="Polar residues" evidence="1">
    <location>
        <begin position="246"/>
        <end position="259"/>
    </location>
</feature>
<keyword evidence="2" id="KW-1133">Transmembrane helix</keyword>
<feature type="compositionally biased region" description="Basic and acidic residues" evidence="1">
    <location>
        <begin position="382"/>
        <end position="393"/>
    </location>
</feature>
<organism evidence="4 5">
    <name type="scientific">Lymnaea stagnalis</name>
    <name type="common">Great pond snail</name>
    <name type="synonym">Helix stagnalis</name>
    <dbReference type="NCBI Taxonomy" id="6523"/>
    <lineage>
        <taxon>Eukaryota</taxon>
        <taxon>Metazoa</taxon>
        <taxon>Spiralia</taxon>
        <taxon>Lophotrochozoa</taxon>
        <taxon>Mollusca</taxon>
        <taxon>Gastropoda</taxon>
        <taxon>Heterobranchia</taxon>
        <taxon>Euthyneura</taxon>
        <taxon>Panpulmonata</taxon>
        <taxon>Hygrophila</taxon>
        <taxon>Lymnaeoidea</taxon>
        <taxon>Lymnaeidae</taxon>
        <taxon>Lymnaea</taxon>
    </lineage>
</organism>
<feature type="compositionally biased region" description="Basic residues" evidence="1">
    <location>
        <begin position="438"/>
        <end position="452"/>
    </location>
</feature>
<feature type="signal peptide" evidence="3">
    <location>
        <begin position="1"/>
        <end position="22"/>
    </location>
</feature>
<evidence type="ECO:0008006" key="6">
    <source>
        <dbReference type="Google" id="ProtNLM"/>
    </source>
</evidence>
<keyword evidence="5" id="KW-1185">Reference proteome</keyword>
<proteinExistence type="predicted"/>
<evidence type="ECO:0000256" key="2">
    <source>
        <dbReference type="SAM" id="Phobius"/>
    </source>
</evidence>
<dbReference type="EMBL" id="CAXITT010000360">
    <property type="protein sequence ID" value="CAL1539905.1"/>
    <property type="molecule type" value="Genomic_DNA"/>
</dbReference>
<feature type="region of interest" description="Disordered" evidence="1">
    <location>
        <begin position="246"/>
        <end position="393"/>
    </location>
</feature>
<evidence type="ECO:0000256" key="3">
    <source>
        <dbReference type="SAM" id="SignalP"/>
    </source>
</evidence>
<feature type="compositionally biased region" description="Basic and acidic residues" evidence="1">
    <location>
        <begin position="576"/>
        <end position="586"/>
    </location>
</feature>
<feature type="region of interest" description="Disordered" evidence="1">
    <location>
        <begin position="550"/>
        <end position="650"/>
    </location>
</feature>
<evidence type="ECO:0000313" key="5">
    <source>
        <dbReference type="Proteomes" id="UP001497497"/>
    </source>
</evidence>
<feature type="compositionally biased region" description="Basic and acidic residues" evidence="1">
    <location>
        <begin position="288"/>
        <end position="336"/>
    </location>
</feature>
<feature type="chain" id="PRO_5043662744" description="CUB domain-containing protein" evidence="3">
    <location>
        <begin position="23"/>
        <end position="752"/>
    </location>
</feature>
<reference evidence="4 5" key="1">
    <citation type="submission" date="2024-04" db="EMBL/GenBank/DDBJ databases">
        <authorList>
            <consortium name="Genoscope - CEA"/>
            <person name="William W."/>
        </authorList>
    </citation>
    <scope>NUCLEOTIDE SEQUENCE [LARGE SCALE GENOMIC DNA]</scope>
</reference>
<dbReference type="Proteomes" id="UP001497497">
    <property type="component" value="Unassembled WGS sequence"/>
</dbReference>
<keyword evidence="2" id="KW-0812">Transmembrane</keyword>
<evidence type="ECO:0000256" key="1">
    <source>
        <dbReference type="SAM" id="MobiDB-lite"/>
    </source>
</evidence>
<feature type="region of interest" description="Disordered" evidence="1">
    <location>
        <begin position="405"/>
        <end position="463"/>
    </location>
</feature>
<protein>
    <recommendedName>
        <fullName evidence="6">CUB domain-containing protein</fullName>
    </recommendedName>
</protein>
<sequence length="752" mass="83038">MKAKVMSIIFSLWLLMWVDVVGQTVREYDMDEYATCGRTLNVDDNGVRLNGRGNTAPSNPPLECIVYMMSVYARDDGSNKLQIEVESLNIKDCTVKVDLYNGRSSVGNTLQALSCQYGSTGIIYSTGREVTVRFSRPDRLMHNEYQYSLLIKPYKDQNVPGTKMGVDALPVGAIIGIVIGCLILIALIVLFLWCCCTGRLGNFNVPGRSITKAAPSKSSGVNSSSMTSKQEIIDFKDPVIWETVTTGKYNPQSQSQGGSLYQKGTFGRRFDNNYRNVQRPGDSMNRTSRHDYEQYGFEQQKREEEEARRIAEQKKKQEEEKRRKEEEERRRREEAVNRNNTSKETLIDDVFDSDSARGSEVTDDTATLHKRRPSGSPKQKRKGDMPETKDMDKGNLERYMSMDLQSHPDSDTISSPLHINGGVRASVDDEAESPNASLRRKKKGSPLSKRRGKEPDPTALPPEAFEPIFTTAITGINYPGNQQQNQFGYPGGFYPYGLIPAGAFAPGPPGTQTYAYAYQTVPQAGAAPQGGAYFVQDTPTTAGNLRKAYAVEMSPNKRTPESRRRKNDPFKGSPYSERKGQGRIRDVIPNPDLSLIARGAAPPDPGQGQRSVALKSGTDPKSGIHTTQVVWTDTVPDPTDPKPGENPQITRKTITRVTTKSGFAELPPETNILMLDDSEPSFLAPSAGRSQPAIMPSASSSSHENLAFYTGGGVHNTVAPPPERSSTPNSTHEAPVYNYAIRDRIPFDDSTV</sequence>
<keyword evidence="3" id="KW-0732">Signal</keyword>
<feature type="compositionally biased region" description="Low complexity" evidence="1">
    <location>
        <begin position="626"/>
        <end position="637"/>
    </location>
</feature>
<feature type="transmembrane region" description="Helical" evidence="2">
    <location>
        <begin position="168"/>
        <end position="193"/>
    </location>
</feature>